<proteinExistence type="predicted"/>
<dbReference type="EMBL" id="BMAW01011179">
    <property type="protein sequence ID" value="GFT22397.1"/>
    <property type="molecule type" value="Genomic_DNA"/>
</dbReference>
<accession>A0A8X6NLN3</accession>
<reference evidence="1" key="1">
    <citation type="submission" date="2020-08" db="EMBL/GenBank/DDBJ databases">
        <title>Multicomponent nature underlies the extraordinary mechanical properties of spider dragline silk.</title>
        <authorList>
            <person name="Kono N."/>
            <person name="Nakamura H."/>
            <person name="Mori M."/>
            <person name="Yoshida Y."/>
            <person name="Ohtoshi R."/>
            <person name="Malay A.D."/>
            <person name="Moran D.A.P."/>
            <person name="Tomita M."/>
            <person name="Numata K."/>
            <person name="Arakawa K."/>
        </authorList>
    </citation>
    <scope>NUCLEOTIDE SEQUENCE</scope>
</reference>
<dbReference type="Proteomes" id="UP000887013">
    <property type="component" value="Unassembled WGS sequence"/>
</dbReference>
<dbReference type="AlphaFoldDB" id="A0A8X6NLN3"/>
<name>A0A8X6NLN3_NEPPI</name>
<keyword evidence="2" id="KW-1185">Reference proteome</keyword>
<evidence type="ECO:0000313" key="1">
    <source>
        <dbReference type="EMBL" id="GFT22397.1"/>
    </source>
</evidence>
<comment type="caution">
    <text evidence="1">The sequence shown here is derived from an EMBL/GenBank/DDBJ whole genome shotgun (WGS) entry which is preliminary data.</text>
</comment>
<protein>
    <submittedName>
        <fullName evidence="1">Uncharacterized protein</fullName>
    </submittedName>
</protein>
<sequence>MKRSELKSNAETLRKNKSNFACLAQVRRLEDQFSHFVQDSDSPSRFHFRNDFVIKAFSNLTVLPSLSSGGIAGHPAPGDYIRGPQGLAFFILKPLSSQLFGVCRSYGQLSAPICLRDIGSVLRRCSERLLLAVSKGW</sequence>
<gene>
    <name evidence="1" type="ORF">NPIL_645091</name>
</gene>
<organism evidence="1 2">
    <name type="scientific">Nephila pilipes</name>
    <name type="common">Giant wood spider</name>
    <name type="synonym">Nephila maculata</name>
    <dbReference type="NCBI Taxonomy" id="299642"/>
    <lineage>
        <taxon>Eukaryota</taxon>
        <taxon>Metazoa</taxon>
        <taxon>Ecdysozoa</taxon>
        <taxon>Arthropoda</taxon>
        <taxon>Chelicerata</taxon>
        <taxon>Arachnida</taxon>
        <taxon>Araneae</taxon>
        <taxon>Araneomorphae</taxon>
        <taxon>Entelegynae</taxon>
        <taxon>Araneoidea</taxon>
        <taxon>Nephilidae</taxon>
        <taxon>Nephila</taxon>
    </lineage>
</organism>
<evidence type="ECO:0000313" key="2">
    <source>
        <dbReference type="Proteomes" id="UP000887013"/>
    </source>
</evidence>